<dbReference type="Proteomes" id="UP001231124">
    <property type="component" value="Unassembled WGS sequence"/>
</dbReference>
<evidence type="ECO:0000313" key="1">
    <source>
        <dbReference type="EMBL" id="MDQ0446626.1"/>
    </source>
</evidence>
<name>A0ABU0HWF4_9HYPH</name>
<gene>
    <name evidence="1" type="ORF">QO012_001115</name>
</gene>
<comment type="caution">
    <text evidence="1">The sequence shown here is derived from an EMBL/GenBank/DDBJ whole genome shotgun (WGS) entry which is preliminary data.</text>
</comment>
<dbReference type="EMBL" id="JAUSVP010000002">
    <property type="protein sequence ID" value="MDQ0446626.1"/>
    <property type="molecule type" value="Genomic_DNA"/>
</dbReference>
<organism evidence="1 2">
    <name type="scientific">Methylobacterium aerolatum</name>
    <dbReference type="NCBI Taxonomy" id="418708"/>
    <lineage>
        <taxon>Bacteria</taxon>
        <taxon>Pseudomonadati</taxon>
        <taxon>Pseudomonadota</taxon>
        <taxon>Alphaproteobacteria</taxon>
        <taxon>Hyphomicrobiales</taxon>
        <taxon>Methylobacteriaceae</taxon>
        <taxon>Methylobacterium</taxon>
    </lineage>
</organism>
<protein>
    <submittedName>
        <fullName evidence="1">Uncharacterized protein</fullName>
    </submittedName>
</protein>
<keyword evidence="2" id="KW-1185">Reference proteome</keyword>
<accession>A0ABU0HWF4</accession>
<proteinExistence type="predicted"/>
<sequence length="37" mass="4075">MTDRLHRNRDESRRLALILMGSGLLLLSAALALGGWP</sequence>
<evidence type="ECO:0000313" key="2">
    <source>
        <dbReference type="Proteomes" id="UP001231124"/>
    </source>
</evidence>
<reference evidence="1 2" key="1">
    <citation type="submission" date="2023-07" db="EMBL/GenBank/DDBJ databases">
        <title>Genomic Encyclopedia of Type Strains, Phase IV (KMG-IV): sequencing the most valuable type-strain genomes for metagenomic binning, comparative biology and taxonomic classification.</title>
        <authorList>
            <person name="Goeker M."/>
        </authorList>
    </citation>
    <scope>NUCLEOTIDE SEQUENCE [LARGE SCALE GENOMIC DNA]</scope>
    <source>
        <strain evidence="1 2">DSM 19013</strain>
    </source>
</reference>